<dbReference type="InterPro" id="IPR043128">
    <property type="entry name" value="Rev_trsase/Diguanyl_cyclase"/>
</dbReference>
<keyword evidence="3" id="KW-1185">Reference proteome</keyword>
<protein>
    <recommendedName>
        <fullName evidence="4">Reverse transcriptase/retrotransposon-derived protein RNase H-like domain-containing protein</fullName>
    </recommendedName>
</protein>
<accession>A0ABR3LME9</accession>
<dbReference type="PANTHER" id="PTHR33064">
    <property type="entry name" value="POL PROTEIN"/>
    <property type="match status" value="1"/>
</dbReference>
<dbReference type="InterPro" id="IPR043502">
    <property type="entry name" value="DNA/RNA_pol_sf"/>
</dbReference>
<feature type="compositionally biased region" description="Low complexity" evidence="1">
    <location>
        <begin position="184"/>
        <end position="195"/>
    </location>
</feature>
<feature type="region of interest" description="Disordered" evidence="1">
    <location>
        <begin position="178"/>
        <end position="206"/>
    </location>
</feature>
<feature type="region of interest" description="Disordered" evidence="1">
    <location>
        <begin position="134"/>
        <end position="160"/>
    </location>
</feature>
<comment type="caution">
    <text evidence="2">The sequence shown here is derived from an EMBL/GenBank/DDBJ whole genome shotgun (WGS) entry which is preliminary data.</text>
</comment>
<dbReference type="PANTHER" id="PTHR33064:SF29">
    <property type="entry name" value="PEPTIDASE A2 DOMAIN-CONTAINING PROTEIN-RELATED"/>
    <property type="match status" value="1"/>
</dbReference>
<gene>
    <name evidence="2" type="ORF">QQF64_016301</name>
</gene>
<dbReference type="InterPro" id="IPR051320">
    <property type="entry name" value="Viral_Replic_Matur_Polypro"/>
</dbReference>
<dbReference type="Proteomes" id="UP001558613">
    <property type="component" value="Unassembled WGS sequence"/>
</dbReference>
<evidence type="ECO:0000313" key="2">
    <source>
        <dbReference type="EMBL" id="KAL1254072.1"/>
    </source>
</evidence>
<name>A0ABR3LME9_9TELE</name>
<evidence type="ECO:0000256" key="1">
    <source>
        <dbReference type="SAM" id="MobiDB-lite"/>
    </source>
</evidence>
<evidence type="ECO:0008006" key="4">
    <source>
        <dbReference type="Google" id="ProtNLM"/>
    </source>
</evidence>
<evidence type="ECO:0000313" key="3">
    <source>
        <dbReference type="Proteomes" id="UP001558613"/>
    </source>
</evidence>
<dbReference type="SUPFAM" id="SSF56672">
    <property type="entry name" value="DNA/RNA polymerases"/>
    <property type="match status" value="1"/>
</dbReference>
<organism evidence="2 3">
    <name type="scientific">Cirrhinus molitorella</name>
    <name type="common">mud carp</name>
    <dbReference type="NCBI Taxonomy" id="172907"/>
    <lineage>
        <taxon>Eukaryota</taxon>
        <taxon>Metazoa</taxon>
        <taxon>Chordata</taxon>
        <taxon>Craniata</taxon>
        <taxon>Vertebrata</taxon>
        <taxon>Euteleostomi</taxon>
        <taxon>Actinopterygii</taxon>
        <taxon>Neopterygii</taxon>
        <taxon>Teleostei</taxon>
        <taxon>Ostariophysi</taxon>
        <taxon>Cypriniformes</taxon>
        <taxon>Cyprinidae</taxon>
        <taxon>Labeoninae</taxon>
        <taxon>Labeonini</taxon>
        <taxon>Cirrhinus</taxon>
    </lineage>
</organism>
<proteinExistence type="predicted"/>
<dbReference type="EMBL" id="JAYMGO010000020">
    <property type="protein sequence ID" value="KAL1254072.1"/>
    <property type="molecule type" value="Genomic_DNA"/>
</dbReference>
<reference evidence="2 3" key="1">
    <citation type="submission" date="2023-09" db="EMBL/GenBank/DDBJ databases">
        <authorList>
            <person name="Wang M."/>
        </authorList>
    </citation>
    <scope>NUCLEOTIDE SEQUENCE [LARGE SCALE GENOMIC DNA]</scope>
    <source>
        <strain evidence="2">GT-2023</strain>
        <tissue evidence="2">Liver</tissue>
    </source>
</reference>
<dbReference type="Gene3D" id="3.30.70.270">
    <property type="match status" value="1"/>
</dbReference>
<sequence>MLHLCGPETVVFHLPLELRHGVCAAVTRHAFKTRQLQKALPLPRLKTMEPHLPRCIMKTELQHLVGQFKDVFFTQPGRTNVIHHEVRTPPGTIVRQRPYRIPEARRHAIEEEVQEMLSGSQTEDGLLHSQRSLAIPGSPLRPARGPSDLSANDGHPPAAPSVLRRCLHRRCGNPLGDLGGPFRAAPEGASGAPAGWTDRQPPQVSPGSCRTQYLGFQVGRGLIKPQEKKVTAILTAPRPTTKTQVRAFLGLAGYYRCFIPNFSSLATPLTDLTRKGQPERIPWGPTEEEAFNRVKEALTSKPILRALDLT</sequence>